<dbReference type="InterPro" id="IPR004365">
    <property type="entry name" value="NA-bd_OB_tRNA"/>
</dbReference>
<dbReference type="CDD" id="cd04485">
    <property type="entry name" value="DnaE_OBF"/>
    <property type="match status" value="1"/>
</dbReference>
<dbReference type="EC" id="2.7.7.7" evidence="3"/>
<keyword evidence="6 13" id="KW-0548">Nucleotidyltransferase</keyword>
<protein>
    <recommendedName>
        <fullName evidence="4">DNA polymerase III subunit alpha</fullName>
        <ecNumber evidence="3">2.7.7.7</ecNumber>
    </recommendedName>
</protein>
<keyword evidence="8" id="KW-0239">DNA-directed DNA polymerase</keyword>
<dbReference type="SMART" id="SM00481">
    <property type="entry name" value="POLIIIAc"/>
    <property type="match status" value="1"/>
</dbReference>
<dbReference type="NCBIfam" id="TIGR00594">
    <property type="entry name" value="polc"/>
    <property type="match status" value="1"/>
</dbReference>
<evidence type="ECO:0000256" key="10">
    <source>
        <dbReference type="ARBA" id="ARBA00026073"/>
    </source>
</evidence>
<dbReference type="SUPFAM" id="SSF89550">
    <property type="entry name" value="PHP domain-like"/>
    <property type="match status" value="1"/>
</dbReference>
<accession>A0ABT0I0C0</accession>
<dbReference type="EMBL" id="JAJIAO010000001">
    <property type="protein sequence ID" value="MCK8624074.1"/>
    <property type="molecule type" value="Genomic_DNA"/>
</dbReference>
<proteinExistence type="inferred from homology"/>
<comment type="caution">
    <text evidence="13">The sequence shown here is derived from an EMBL/GenBank/DDBJ whole genome shotgun (WGS) entry which is preliminary data.</text>
</comment>
<keyword evidence="5 13" id="KW-0808">Transferase</keyword>
<evidence type="ECO:0000256" key="6">
    <source>
        <dbReference type="ARBA" id="ARBA00022695"/>
    </source>
</evidence>
<dbReference type="InterPro" id="IPR003141">
    <property type="entry name" value="Pol/His_phosphatase_N"/>
</dbReference>
<dbReference type="Pfam" id="PF01336">
    <property type="entry name" value="tRNA_anti-codon"/>
    <property type="match status" value="1"/>
</dbReference>
<dbReference type="InterPro" id="IPR011708">
    <property type="entry name" value="DNA_pol3_alpha_NTPase_dom"/>
</dbReference>
<dbReference type="NCBIfam" id="NF004226">
    <property type="entry name" value="PRK05673.1"/>
    <property type="match status" value="1"/>
</dbReference>
<dbReference type="InterPro" id="IPR016195">
    <property type="entry name" value="Pol/histidinol_Pase-like"/>
</dbReference>
<comment type="catalytic activity">
    <reaction evidence="11">
        <text>DNA(n) + a 2'-deoxyribonucleoside 5'-triphosphate = DNA(n+1) + diphosphate</text>
        <dbReference type="Rhea" id="RHEA:22508"/>
        <dbReference type="Rhea" id="RHEA-COMP:17339"/>
        <dbReference type="Rhea" id="RHEA-COMP:17340"/>
        <dbReference type="ChEBI" id="CHEBI:33019"/>
        <dbReference type="ChEBI" id="CHEBI:61560"/>
        <dbReference type="ChEBI" id="CHEBI:173112"/>
        <dbReference type="EC" id="2.7.7.7"/>
    </reaction>
</comment>
<dbReference type="InterPro" id="IPR041931">
    <property type="entry name" value="DNA_pol3_alpha_thumb_dom"/>
</dbReference>
<name>A0ABT0I0C0_9LACO</name>
<dbReference type="Proteomes" id="UP001522905">
    <property type="component" value="Unassembled WGS sequence"/>
</dbReference>
<dbReference type="GO" id="GO:0003887">
    <property type="term" value="F:DNA-directed DNA polymerase activity"/>
    <property type="evidence" value="ECO:0007669"/>
    <property type="project" value="UniProtKB-EC"/>
</dbReference>
<evidence type="ECO:0000256" key="7">
    <source>
        <dbReference type="ARBA" id="ARBA00022705"/>
    </source>
</evidence>
<feature type="domain" description="Polymerase/histidinol phosphatase N-terminal" evidence="12">
    <location>
        <begin position="4"/>
        <end position="71"/>
    </location>
</feature>
<evidence type="ECO:0000256" key="11">
    <source>
        <dbReference type="ARBA" id="ARBA00049244"/>
    </source>
</evidence>
<evidence type="ECO:0000313" key="13">
    <source>
        <dbReference type="EMBL" id="MCK8624074.1"/>
    </source>
</evidence>
<organism evidence="13 14">
    <name type="scientific">Apilactobacillus xinyiensis</name>
    <dbReference type="NCBI Taxonomy" id="2841032"/>
    <lineage>
        <taxon>Bacteria</taxon>
        <taxon>Bacillati</taxon>
        <taxon>Bacillota</taxon>
        <taxon>Bacilli</taxon>
        <taxon>Lactobacillales</taxon>
        <taxon>Lactobacillaceae</taxon>
        <taxon>Apilactobacillus</taxon>
    </lineage>
</organism>
<dbReference type="InterPro" id="IPR029460">
    <property type="entry name" value="DNAPol_HHH"/>
</dbReference>
<dbReference type="PANTHER" id="PTHR32294">
    <property type="entry name" value="DNA POLYMERASE III SUBUNIT ALPHA"/>
    <property type="match status" value="1"/>
</dbReference>
<dbReference type="Pfam" id="PF07733">
    <property type="entry name" value="DNA_pol3_alpha"/>
    <property type="match status" value="1"/>
</dbReference>
<evidence type="ECO:0000256" key="9">
    <source>
        <dbReference type="ARBA" id="ARBA00025611"/>
    </source>
</evidence>
<dbReference type="InterPro" id="IPR004013">
    <property type="entry name" value="PHP_dom"/>
</dbReference>
<dbReference type="RefSeq" id="WP_220750990.1">
    <property type="nucleotide sequence ID" value="NZ_BPLL01000003.1"/>
</dbReference>
<dbReference type="Pfam" id="PF14579">
    <property type="entry name" value="HHH_6"/>
    <property type="match status" value="1"/>
</dbReference>
<evidence type="ECO:0000256" key="5">
    <source>
        <dbReference type="ARBA" id="ARBA00022679"/>
    </source>
</evidence>
<evidence type="ECO:0000256" key="2">
    <source>
        <dbReference type="ARBA" id="ARBA00009496"/>
    </source>
</evidence>
<comment type="subcellular location">
    <subcellularLocation>
        <location evidence="1">Cytoplasm</location>
    </subcellularLocation>
</comment>
<dbReference type="CDD" id="cd07431">
    <property type="entry name" value="PHP_PolIIIA"/>
    <property type="match status" value="1"/>
</dbReference>
<dbReference type="PANTHER" id="PTHR32294:SF0">
    <property type="entry name" value="DNA POLYMERASE III SUBUNIT ALPHA"/>
    <property type="match status" value="1"/>
</dbReference>
<evidence type="ECO:0000256" key="4">
    <source>
        <dbReference type="ARBA" id="ARBA00019114"/>
    </source>
</evidence>
<dbReference type="Pfam" id="PF02811">
    <property type="entry name" value="PHP"/>
    <property type="match status" value="1"/>
</dbReference>
<gene>
    <name evidence="13" type="primary">dnaE</name>
    <name evidence="13" type="ORF">LNP07_00860</name>
</gene>
<evidence type="ECO:0000256" key="3">
    <source>
        <dbReference type="ARBA" id="ARBA00012417"/>
    </source>
</evidence>
<comment type="similarity">
    <text evidence="2">Belongs to the DNA polymerase type-C family. DnaE subfamily.</text>
</comment>
<dbReference type="InterPro" id="IPR004805">
    <property type="entry name" value="DnaE2/DnaE/PolC"/>
</dbReference>
<keyword evidence="7" id="KW-0235">DNA replication</keyword>
<reference evidence="13 14" key="1">
    <citation type="submission" date="2021-11" db="EMBL/GenBank/DDBJ databases">
        <title>Comparative genomics of bee honey and flower isolates.</title>
        <authorList>
            <person name="Bechtner J.D."/>
            <person name="Gallus M.K."/>
            <person name="Ehrmann M."/>
        </authorList>
    </citation>
    <scope>NUCLEOTIDE SEQUENCE [LARGE SCALE GENOMIC DNA]</scope>
    <source>
        <strain evidence="13 14">M161</strain>
    </source>
</reference>
<dbReference type="Gene3D" id="1.10.10.1600">
    <property type="entry name" value="Bacterial DNA polymerase III alpha subunit, thumb domain"/>
    <property type="match status" value="1"/>
</dbReference>
<evidence type="ECO:0000256" key="8">
    <source>
        <dbReference type="ARBA" id="ARBA00022932"/>
    </source>
</evidence>
<dbReference type="Gene3D" id="3.20.20.140">
    <property type="entry name" value="Metal-dependent hydrolases"/>
    <property type="match status" value="1"/>
</dbReference>
<dbReference type="Gene3D" id="1.10.150.870">
    <property type="match status" value="1"/>
</dbReference>
<dbReference type="InterPro" id="IPR040982">
    <property type="entry name" value="DNA_pol3_finger"/>
</dbReference>
<dbReference type="Pfam" id="PF17657">
    <property type="entry name" value="DNA_pol3_finger"/>
    <property type="match status" value="1"/>
</dbReference>
<evidence type="ECO:0000313" key="14">
    <source>
        <dbReference type="Proteomes" id="UP001522905"/>
    </source>
</evidence>
<sequence length="1123" mass="128052">MSYTPLQVISSYSLLQSNISIKKLVLDAKEKGYRSLALTDKNVMYGAIEFYDECLKNDVKPIIGLTIELMGMEIFDQSFELILLAKNFEGYKNLMKISSLKMTENRNNLDAKLTLNDIKSYLNNLFIVIPKNSEIFSLLMRGQKNLAIDYIHKLKLNMDKQSLYFGLDINTSDNLIQIISNLSKNTQTSTVALSPVKYLNANDYFAVDVLNSIDSGQKIVDPLESSHILGSAWLRNCDEMYKLFDKQGLNSALVSNDYISKACNLKIVKQQPQLPKFKNDLHLSSAQFLQKLCEDGLRSRIKQGEIDKNIVLKYKQRLTQELTVINRMGFNDYFLIVWDVINYLHQHNIMTGPGRGSAAGSLVSYALKITDVDPIRYGLLFERFLNEERAQMPDIDLDIPDDKRNEILNYVHNKYGDDYVSQIVTFGTLSAKQVVRDVGRVFGLNSMQMSKWSDAIPTQLNIKLSEAIKQSKKLSNLVSDNRINQLIFDVSLKLEGIPRHYSTHAAGVIISANKLINNAPVQMGNEGLLMTQYSKNYVEQVGLLKMDFLGLRNLSLIAHIVDTIYKLTGKYLKVNQINLNDIDTINCFQKGQTNGVFQFESSGIKNVLRKLKPNSFELIAAVDALYRPGPMHNIDNFIKRKNDNYQINSDTQLKKILQPTFGIIVYQEQVMQLASAMAGFTLGEADILRRAMSKKKQSVMDNIHDKFVNGALSKGFSIDTAEKTFSYIDQFASYGFNKSHAYAYSKMAFQLAYLKVHYPLAFYTNIFNSVLNNAVKTKIYFNEAKARNVKIAGPNINLSEEMFTIKNNNLVFGFRSIKGLRTDFIRFIISERSDNGKYTNLENFIRRIDKKFRKPELLELLVYSGALNDFGYNHAELLNAIPEFISSINLSGNSITLFNNLKPKVRHFNEISLSNKLNKELEILGVYLSGHPVEQYLYLRRQYKLTFSDEFPAVDSYVNTLFFINNIKVIRTKKGQEMAFLNGSDMSSSYSVVVFPNAFLKCKSYLKTSKVILINGKVDVDSKNNGSKQLIARTINLAINYPKPEKHSTKKLYLKIDNQHDSKETWRKLYFIIQNNLGKIPIIIHRDSDDSTRILREPYQINGTNSAIDSLKLILGKDNAIYK</sequence>
<evidence type="ECO:0000256" key="1">
    <source>
        <dbReference type="ARBA" id="ARBA00004496"/>
    </source>
</evidence>
<comment type="subunit">
    <text evidence="10">DNA polymerase III contains a core (composed of alpha, epsilon and theta chains) that associates with a tau subunit. This core dimerizes to form the POLIII' complex. PolIII' associates with the gamma complex (composed of gamma, delta, delta', psi and chi chains) and with the beta chain to form the complete DNA polymerase III complex.</text>
</comment>
<evidence type="ECO:0000259" key="12">
    <source>
        <dbReference type="SMART" id="SM00481"/>
    </source>
</evidence>
<comment type="function">
    <text evidence="9">DNA polymerase III is a complex, multichain enzyme responsible for most of the replicative synthesis in bacteria. This DNA polymerase also exhibits 3' to 5' exonuclease activity. The alpha chain is the DNA polymerase.</text>
</comment>
<keyword evidence="14" id="KW-1185">Reference proteome</keyword>